<protein>
    <submittedName>
        <fullName evidence="1">Uncharacterized protein</fullName>
    </submittedName>
</protein>
<name>A0ACC3N755_9PEZI</name>
<keyword evidence="2" id="KW-1185">Reference proteome</keyword>
<accession>A0ACC3N755</accession>
<organism evidence="1 2">
    <name type="scientific">Vermiconidia calcicola</name>
    <dbReference type="NCBI Taxonomy" id="1690605"/>
    <lineage>
        <taxon>Eukaryota</taxon>
        <taxon>Fungi</taxon>
        <taxon>Dikarya</taxon>
        <taxon>Ascomycota</taxon>
        <taxon>Pezizomycotina</taxon>
        <taxon>Dothideomycetes</taxon>
        <taxon>Dothideomycetidae</taxon>
        <taxon>Mycosphaerellales</taxon>
        <taxon>Extremaceae</taxon>
        <taxon>Vermiconidia</taxon>
    </lineage>
</organism>
<sequence>MTEKTMGTLDDLADDNFAGARKMPADRCPTERTGSEQDFAGTILFMASRAGAYLNGETLLSDGGRTSQLPATY</sequence>
<reference evidence="1" key="1">
    <citation type="submission" date="2023-07" db="EMBL/GenBank/DDBJ databases">
        <title>Black Yeasts Isolated from many extreme environments.</title>
        <authorList>
            <person name="Coleine C."/>
            <person name="Stajich J.E."/>
            <person name="Selbmann L."/>
        </authorList>
    </citation>
    <scope>NUCLEOTIDE SEQUENCE</scope>
    <source>
        <strain evidence="1">CCFEE 5714</strain>
    </source>
</reference>
<dbReference type="Proteomes" id="UP001281147">
    <property type="component" value="Unassembled WGS sequence"/>
</dbReference>
<evidence type="ECO:0000313" key="1">
    <source>
        <dbReference type="EMBL" id="KAK3710752.1"/>
    </source>
</evidence>
<dbReference type="EMBL" id="JAUTXU010000082">
    <property type="protein sequence ID" value="KAK3710752.1"/>
    <property type="molecule type" value="Genomic_DNA"/>
</dbReference>
<evidence type="ECO:0000313" key="2">
    <source>
        <dbReference type="Proteomes" id="UP001281147"/>
    </source>
</evidence>
<proteinExistence type="predicted"/>
<comment type="caution">
    <text evidence="1">The sequence shown here is derived from an EMBL/GenBank/DDBJ whole genome shotgun (WGS) entry which is preliminary data.</text>
</comment>
<gene>
    <name evidence="1" type="ORF">LTR37_010171</name>
</gene>